<gene>
    <name evidence="2" type="ORF">AM305_05389</name>
</gene>
<protein>
    <recommendedName>
        <fullName evidence="4">Lipoprotein</fullName>
    </recommendedName>
</protein>
<feature type="signal peptide" evidence="1">
    <location>
        <begin position="1"/>
        <end position="21"/>
    </location>
</feature>
<comment type="caution">
    <text evidence="2">The sequence shown here is derived from an EMBL/GenBank/DDBJ whole genome shotgun (WGS) entry which is preliminary data.</text>
</comment>
<feature type="chain" id="PRO_5002954518" description="Lipoprotein" evidence="1">
    <location>
        <begin position="22"/>
        <end position="242"/>
    </location>
</feature>
<dbReference type="PROSITE" id="PS51257">
    <property type="entry name" value="PROKAR_LIPOPROTEIN"/>
    <property type="match status" value="1"/>
</dbReference>
<dbReference type="Proteomes" id="UP000005532">
    <property type="component" value="Unassembled WGS sequence"/>
</dbReference>
<organism evidence="2 3">
    <name type="scientific">Actinobacillus minor NM305</name>
    <dbReference type="NCBI Taxonomy" id="637911"/>
    <lineage>
        <taxon>Bacteria</taxon>
        <taxon>Pseudomonadati</taxon>
        <taxon>Pseudomonadota</taxon>
        <taxon>Gammaproteobacteria</taxon>
        <taxon>Pasteurellales</taxon>
        <taxon>Pasteurellaceae</taxon>
        <taxon>Actinobacillus</taxon>
    </lineage>
</organism>
<dbReference type="RefSeq" id="WP_005822596.1">
    <property type="nucleotide sequence ID" value="NZ_ACQL01000055.1"/>
</dbReference>
<evidence type="ECO:0008006" key="4">
    <source>
        <dbReference type="Google" id="ProtNLM"/>
    </source>
</evidence>
<keyword evidence="1" id="KW-0732">Signal</keyword>
<accession>C5RZI5</accession>
<sequence>MKKLIAIATLPLLLSACSQLQGVSNSLKAGFADDSNTKVSYLYPSSTQDCRIILQNKKQKYCLSNSITKEFTDNNEQFKAVLATGSSNEICEACKNNIVDIHLFKFVNNTWQLVNKQHFLTWEENENWNSGIVDEKFIISREFAHTGYNVEMKTIEMIYFVENKIKRTEFVSEYKSYSNMGDEDGWTVNIKVDKKSPKTLGFSPIVLVQEYINSKKKTKTHTMKFSGTKKQYVIPHKDFVFE</sequence>
<evidence type="ECO:0000256" key="1">
    <source>
        <dbReference type="SAM" id="SignalP"/>
    </source>
</evidence>
<proteinExistence type="predicted"/>
<name>C5RZI5_9PAST</name>
<evidence type="ECO:0000313" key="3">
    <source>
        <dbReference type="Proteomes" id="UP000005532"/>
    </source>
</evidence>
<dbReference type="EMBL" id="ACQL01000055">
    <property type="protein sequence ID" value="EER47840.1"/>
    <property type="molecule type" value="Genomic_DNA"/>
</dbReference>
<evidence type="ECO:0000313" key="2">
    <source>
        <dbReference type="EMBL" id="EER47840.1"/>
    </source>
</evidence>
<dbReference type="AlphaFoldDB" id="C5RZI5"/>
<reference evidence="2 3" key="1">
    <citation type="journal article" date="2010" name="Vet. Microbiol.">
        <title>Production of haemolysins by strains of the Actinobacillus minor/porcitonsillarum complex.</title>
        <authorList>
            <person name="Arya G."/>
            <person name="Niven D.F."/>
        </authorList>
    </citation>
    <scope>NUCLEOTIDE SEQUENCE [LARGE SCALE GENOMIC DNA]</scope>
    <source>
        <strain evidence="2 3">NM305</strain>
    </source>
</reference>